<evidence type="ECO:0000313" key="14">
    <source>
        <dbReference type="WBParaSite" id="PTRK_0000387300.1"/>
    </source>
</evidence>
<dbReference type="PANTHER" id="PTHR11630:SF26">
    <property type="entry name" value="DNA REPLICATION LICENSING FACTOR MCM7"/>
    <property type="match status" value="1"/>
</dbReference>
<evidence type="ECO:0000256" key="3">
    <source>
        <dbReference type="ARBA" id="ARBA00022741"/>
    </source>
</evidence>
<dbReference type="InterPro" id="IPR003593">
    <property type="entry name" value="AAA+_ATPase"/>
</dbReference>
<dbReference type="Gene3D" id="3.40.50.300">
    <property type="entry name" value="P-loop containing nucleotide triphosphate hydrolases"/>
    <property type="match status" value="1"/>
</dbReference>
<comment type="subcellular location">
    <subcellularLocation>
        <location evidence="1 11">Nucleus</location>
    </subcellularLocation>
</comment>
<evidence type="ECO:0000259" key="12">
    <source>
        <dbReference type="PROSITE" id="PS50051"/>
    </source>
</evidence>
<keyword evidence="4 11" id="KW-0378">Hydrolase</keyword>
<dbReference type="InterPro" id="IPR041562">
    <property type="entry name" value="MCM_lid"/>
</dbReference>
<dbReference type="GO" id="GO:0003697">
    <property type="term" value="F:single-stranded DNA binding"/>
    <property type="evidence" value="ECO:0007669"/>
    <property type="project" value="TreeGrafter"/>
</dbReference>
<dbReference type="InterPro" id="IPR031327">
    <property type="entry name" value="MCM"/>
</dbReference>
<keyword evidence="6 10" id="KW-0067">ATP-binding</keyword>
<dbReference type="InterPro" id="IPR033762">
    <property type="entry name" value="MCM_OB"/>
</dbReference>
<keyword evidence="13" id="KW-1185">Reference proteome</keyword>
<gene>
    <name evidence="11" type="primary">MCM7</name>
</gene>
<dbReference type="Pfam" id="PF14551">
    <property type="entry name" value="MCM_N"/>
    <property type="match status" value="1"/>
</dbReference>
<evidence type="ECO:0000256" key="9">
    <source>
        <dbReference type="ARBA" id="ARBA00023306"/>
    </source>
</evidence>
<accession>A0A0N4Z982</accession>
<dbReference type="SUPFAM" id="SSF52540">
    <property type="entry name" value="P-loop containing nucleoside triphosphate hydrolases"/>
    <property type="match status" value="1"/>
</dbReference>
<evidence type="ECO:0000256" key="5">
    <source>
        <dbReference type="ARBA" id="ARBA00022806"/>
    </source>
</evidence>
<dbReference type="EC" id="3.6.4.12" evidence="11"/>
<keyword evidence="9 11" id="KW-0131">Cell cycle</keyword>
<keyword evidence="3 10" id="KW-0547">Nucleotide-binding</keyword>
<dbReference type="AlphaFoldDB" id="A0A0N4Z982"/>
<evidence type="ECO:0000256" key="7">
    <source>
        <dbReference type="ARBA" id="ARBA00023125"/>
    </source>
</evidence>
<evidence type="ECO:0000256" key="6">
    <source>
        <dbReference type="ARBA" id="ARBA00022840"/>
    </source>
</evidence>
<proteinExistence type="inferred from homology"/>
<dbReference type="SUPFAM" id="SSF50249">
    <property type="entry name" value="Nucleic acid-binding proteins"/>
    <property type="match status" value="1"/>
</dbReference>
<keyword evidence="7 10" id="KW-0238">DNA-binding</keyword>
<comment type="catalytic activity">
    <reaction evidence="11">
        <text>ATP + H2O = ADP + phosphate + H(+)</text>
        <dbReference type="Rhea" id="RHEA:13065"/>
        <dbReference type="ChEBI" id="CHEBI:15377"/>
        <dbReference type="ChEBI" id="CHEBI:15378"/>
        <dbReference type="ChEBI" id="CHEBI:30616"/>
        <dbReference type="ChEBI" id="CHEBI:43474"/>
        <dbReference type="ChEBI" id="CHEBI:456216"/>
        <dbReference type="EC" id="3.6.4.12"/>
    </reaction>
</comment>
<dbReference type="Proteomes" id="UP000038045">
    <property type="component" value="Unplaced"/>
</dbReference>
<comment type="similarity">
    <text evidence="10">Belongs to the MCM family.</text>
</comment>
<feature type="domain" description="MCM C-terminal AAA(+) ATPase" evidence="12">
    <location>
        <begin position="338"/>
        <end position="543"/>
    </location>
</feature>
<evidence type="ECO:0000256" key="10">
    <source>
        <dbReference type="RuleBase" id="RU004070"/>
    </source>
</evidence>
<dbReference type="GO" id="GO:0016887">
    <property type="term" value="F:ATP hydrolysis activity"/>
    <property type="evidence" value="ECO:0007669"/>
    <property type="project" value="RHEA"/>
</dbReference>
<keyword evidence="5 11" id="KW-0347">Helicase</keyword>
<dbReference type="GO" id="GO:0000727">
    <property type="term" value="P:double-strand break repair via break-induced replication"/>
    <property type="evidence" value="ECO:0007669"/>
    <property type="project" value="TreeGrafter"/>
</dbReference>
<dbReference type="PROSITE" id="PS50051">
    <property type="entry name" value="MCM_2"/>
    <property type="match status" value="1"/>
</dbReference>
<dbReference type="Pfam" id="PF00493">
    <property type="entry name" value="MCM"/>
    <property type="match status" value="1"/>
</dbReference>
<organism evidence="13 14">
    <name type="scientific">Parastrongyloides trichosuri</name>
    <name type="common">Possum-specific nematode worm</name>
    <dbReference type="NCBI Taxonomy" id="131310"/>
    <lineage>
        <taxon>Eukaryota</taxon>
        <taxon>Metazoa</taxon>
        <taxon>Ecdysozoa</taxon>
        <taxon>Nematoda</taxon>
        <taxon>Chromadorea</taxon>
        <taxon>Rhabditida</taxon>
        <taxon>Tylenchina</taxon>
        <taxon>Panagrolaimomorpha</taxon>
        <taxon>Strongyloidoidea</taxon>
        <taxon>Strongyloididae</taxon>
        <taxon>Parastrongyloides</taxon>
    </lineage>
</organism>
<dbReference type="PANTHER" id="PTHR11630">
    <property type="entry name" value="DNA REPLICATION LICENSING FACTOR MCM FAMILY MEMBER"/>
    <property type="match status" value="1"/>
</dbReference>
<sequence length="729" mass="82980">MSLIDINGIKNTLKDFFYNFYEWRNEKTKVYVYLEQIKKCMTREYNVFYLSLDHLNINHPELVKNFINNAVRYQAITYDVIDEIINEKKGDELPYVADALDAFIVQRMKEQKYNCTLFKYNPPLMDKKIKFPKELLRRYELVIKSLSTDVIIPIRNVRAEYVGKLVTVVGMVIHSSEIRPLASVTTFICDLCGGETYQVVKNSSFRPVIECPTRECQESKYCGRLLMQTRGSKFMKYQEIKLQETSNQVPMGSIPRCIDVYLIGEKCSNITPGEAIKVSGIFLPGIKNTLERYHSKSIEANSYIYATNVEQILFDSLSEEECFRFFGEEYVIASRPDIYECLAKSIAPEIYGHIDIKKTLLLALVGGVDKNKKGMKIRGNINIILMGDPGVAKSQLLSFVNRLSFRSVYTTGRGSTGVGLTAAIVNDKTTNELVLEGGALVMADGGICCIDEFDKMLDGDRAAIHEVMEQQTISIAKGGIIATLNARTSVIAAANPLSGKFNPSLNIEKNINLPAALLSRFDIIWLIKDKPSRENDKRIAEHITYVHMNEKEPECEYSDRLPITFIRKYIKVCKKKQPTIKDSIKKGIIDFYIDLRNKSRNDKNSIYTSPRMLLALIRMSTALARIRLADEVSTEDVEEAIRLMELSNSSLFQEDEKDFNSYDHVYDNVFALIRDLKDSYKVDIGVPVSDVISRALAKGIVIENVHEAIKFFTKQGVILVDETKRIHIF</sequence>
<evidence type="ECO:0000256" key="1">
    <source>
        <dbReference type="ARBA" id="ARBA00004123"/>
    </source>
</evidence>
<dbReference type="PRINTS" id="PR01657">
    <property type="entry name" value="MCMFAMILY"/>
</dbReference>
<keyword evidence="8 11" id="KW-0539">Nucleus</keyword>
<dbReference type="GO" id="GO:0006271">
    <property type="term" value="P:DNA strand elongation involved in DNA replication"/>
    <property type="evidence" value="ECO:0007669"/>
    <property type="project" value="TreeGrafter"/>
</dbReference>
<evidence type="ECO:0000256" key="11">
    <source>
        <dbReference type="RuleBase" id="RU365012"/>
    </source>
</evidence>
<dbReference type="InterPro" id="IPR018525">
    <property type="entry name" value="MCM_CS"/>
</dbReference>
<dbReference type="GO" id="GO:0017116">
    <property type="term" value="F:single-stranded DNA helicase activity"/>
    <property type="evidence" value="ECO:0007669"/>
    <property type="project" value="TreeGrafter"/>
</dbReference>
<evidence type="ECO:0000256" key="4">
    <source>
        <dbReference type="ARBA" id="ARBA00022801"/>
    </source>
</evidence>
<dbReference type="InterPro" id="IPR012340">
    <property type="entry name" value="NA-bd_OB-fold"/>
</dbReference>
<evidence type="ECO:0000256" key="2">
    <source>
        <dbReference type="ARBA" id="ARBA00022705"/>
    </source>
</evidence>
<dbReference type="SMART" id="SM00382">
    <property type="entry name" value="AAA"/>
    <property type="match status" value="1"/>
</dbReference>
<dbReference type="Gene3D" id="3.30.1640.10">
    <property type="entry name" value="mini-chromosome maintenance (MCM) complex, chain A, domain 1"/>
    <property type="match status" value="1"/>
</dbReference>
<dbReference type="InterPro" id="IPR008050">
    <property type="entry name" value="MCM7"/>
</dbReference>
<dbReference type="GO" id="GO:0006270">
    <property type="term" value="P:DNA replication initiation"/>
    <property type="evidence" value="ECO:0007669"/>
    <property type="project" value="InterPro"/>
</dbReference>
<evidence type="ECO:0000313" key="13">
    <source>
        <dbReference type="Proteomes" id="UP000038045"/>
    </source>
</evidence>
<dbReference type="SMART" id="SM00350">
    <property type="entry name" value="MCM"/>
    <property type="match status" value="1"/>
</dbReference>
<dbReference type="FunFam" id="3.40.50.300:FF:000826">
    <property type="entry name" value="Replicative DNA helicase Mcm"/>
    <property type="match status" value="1"/>
</dbReference>
<dbReference type="GO" id="GO:0005524">
    <property type="term" value="F:ATP binding"/>
    <property type="evidence" value="ECO:0007669"/>
    <property type="project" value="UniProtKB-KW"/>
</dbReference>
<dbReference type="Pfam" id="PF17207">
    <property type="entry name" value="MCM_OB"/>
    <property type="match status" value="1"/>
</dbReference>
<dbReference type="InterPro" id="IPR001208">
    <property type="entry name" value="MCM_dom"/>
</dbReference>
<comment type="function">
    <text evidence="11">Acts as component of the MCM2-7 complex (MCM complex) which is the replicative helicase essential for 'once per cell cycle' DNA replication initiation and elongation in eukaryotic cells. The active ATPase sites in the MCM2-7 ring are formed through the interaction surfaces of two neighboring subunits such that a critical structure of a conserved arginine finger motif is provided in trans relative to the ATP-binding site of the Walker A box of the adjacent subunit. The six ATPase active sites, however, are likely to contribute differentially to the complex helicase activity.</text>
</comment>
<dbReference type="Pfam" id="PF17855">
    <property type="entry name" value="MCM_lid"/>
    <property type="match status" value="1"/>
</dbReference>
<dbReference type="Gene3D" id="2.40.50.140">
    <property type="entry name" value="Nucleic acid-binding proteins"/>
    <property type="match status" value="1"/>
</dbReference>
<dbReference type="GO" id="GO:0005634">
    <property type="term" value="C:nucleus"/>
    <property type="evidence" value="ECO:0007669"/>
    <property type="project" value="UniProtKB-SubCell"/>
</dbReference>
<dbReference type="GO" id="GO:0042555">
    <property type="term" value="C:MCM complex"/>
    <property type="evidence" value="ECO:0007669"/>
    <property type="project" value="InterPro"/>
</dbReference>
<evidence type="ECO:0000256" key="8">
    <source>
        <dbReference type="ARBA" id="ARBA00023242"/>
    </source>
</evidence>
<dbReference type="InterPro" id="IPR027417">
    <property type="entry name" value="P-loop_NTPase"/>
</dbReference>
<dbReference type="InterPro" id="IPR027925">
    <property type="entry name" value="MCM_N"/>
</dbReference>
<dbReference type="WBParaSite" id="PTRK_0000387300.1">
    <property type="protein sequence ID" value="PTRK_0000387300.1"/>
    <property type="gene ID" value="PTRK_0000387300"/>
</dbReference>
<dbReference type="Gene3D" id="2.20.28.10">
    <property type="match status" value="1"/>
</dbReference>
<dbReference type="PRINTS" id="PR01663">
    <property type="entry name" value="MCMPROTEIN7"/>
</dbReference>
<dbReference type="PROSITE" id="PS00847">
    <property type="entry name" value="MCM_1"/>
    <property type="match status" value="1"/>
</dbReference>
<protein>
    <recommendedName>
        <fullName evidence="11">DNA replication licensing factor MCM7</fullName>
        <ecNumber evidence="11">3.6.4.12</ecNumber>
    </recommendedName>
</protein>
<name>A0A0N4Z982_PARTI</name>
<reference evidence="14" key="1">
    <citation type="submission" date="2017-02" db="UniProtKB">
        <authorList>
            <consortium name="WormBaseParasite"/>
        </authorList>
    </citation>
    <scope>IDENTIFICATION</scope>
</reference>
<keyword evidence="2 11" id="KW-0235">DNA replication</keyword>